<dbReference type="Pfam" id="PF00144">
    <property type="entry name" value="Beta-lactamase"/>
    <property type="match status" value="1"/>
</dbReference>
<dbReference type="Gene3D" id="3.40.710.10">
    <property type="entry name" value="DD-peptidase/beta-lactamase superfamily"/>
    <property type="match status" value="1"/>
</dbReference>
<dbReference type="InterPro" id="IPR001466">
    <property type="entry name" value="Beta-lactam-related"/>
</dbReference>
<reference evidence="3 4" key="1">
    <citation type="submission" date="2021-08" db="EMBL/GenBank/DDBJ databases">
        <authorList>
            <person name="Ping M."/>
        </authorList>
    </citation>
    <scope>NUCLEOTIDE SEQUENCE [LARGE SCALE GENOMIC DNA]</scope>
    <source>
        <strain evidence="3 4">MG28</strain>
    </source>
</reference>
<feature type="compositionally biased region" description="Low complexity" evidence="1">
    <location>
        <begin position="35"/>
        <end position="48"/>
    </location>
</feature>
<sequence length="165" mass="17045">MDEGEDVPRGGPTRRCGGRSADRREDADGEIVGCSSPASSLSRTPSPTISATAATQRRLYAATVGEVDGVRLLDPDSVRDALVVRSEGRPFVGPDTGSGWGTGFMTSSTHRPMIGPGSFGHGGLGGCLGFAHPESEIAFAYQTAQPGGLPDDRADALSRALRACL</sequence>
<feature type="region of interest" description="Disordered" evidence="1">
    <location>
        <begin position="1"/>
        <end position="48"/>
    </location>
</feature>
<evidence type="ECO:0000313" key="3">
    <source>
        <dbReference type="EMBL" id="QYX82616.1"/>
    </source>
</evidence>
<dbReference type="InterPro" id="IPR012338">
    <property type="entry name" value="Beta-lactam/transpept-like"/>
</dbReference>
<dbReference type="GO" id="GO:0016787">
    <property type="term" value="F:hydrolase activity"/>
    <property type="evidence" value="ECO:0007669"/>
    <property type="project" value="UniProtKB-KW"/>
</dbReference>
<keyword evidence="3" id="KW-0378">Hydrolase</keyword>
<protein>
    <submittedName>
        <fullName evidence="3">Serine hydrolase</fullName>
    </submittedName>
</protein>
<name>A0ABX8Y347_9ACTN</name>
<evidence type="ECO:0000259" key="2">
    <source>
        <dbReference type="Pfam" id="PF00144"/>
    </source>
</evidence>
<feature type="domain" description="Beta-lactamase-related" evidence="2">
    <location>
        <begin position="29"/>
        <end position="161"/>
    </location>
</feature>
<keyword evidence="4" id="KW-1185">Reference proteome</keyword>
<gene>
    <name evidence="3" type="ORF">K1J60_44145</name>
</gene>
<evidence type="ECO:0000256" key="1">
    <source>
        <dbReference type="SAM" id="MobiDB-lite"/>
    </source>
</evidence>
<evidence type="ECO:0000313" key="4">
    <source>
        <dbReference type="Proteomes" id="UP000827138"/>
    </source>
</evidence>
<dbReference type="Proteomes" id="UP000827138">
    <property type="component" value="Chromosome"/>
</dbReference>
<dbReference type="SUPFAM" id="SSF56601">
    <property type="entry name" value="beta-lactamase/transpeptidase-like"/>
    <property type="match status" value="1"/>
</dbReference>
<dbReference type="EMBL" id="CP080647">
    <property type="protein sequence ID" value="QYX82616.1"/>
    <property type="molecule type" value="Genomic_DNA"/>
</dbReference>
<feature type="compositionally biased region" description="Low complexity" evidence="1">
    <location>
        <begin position="9"/>
        <end position="19"/>
    </location>
</feature>
<accession>A0ABX8Y347</accession>
<organism evidence="3 4">
    <name type="scientific">Streptomyces akebiae</name>
    <dbReference type="NCBI Taxonomy" id="2865673"/>
    <lineage>
        <taxon>Bacteria</taxon>
        <taxon>Bacillati</taxon>
        <taxon>Actinomycetota</taxon>
        <taxon>Actinomycetes</taxon>
        <taxon>Kitasatosporales</taxon>
        <taxon>Streptomycetaceae</taxon>
        <taxon>Streptomyces</taxon>
    </lineage>
</organism>
<proteinExistence type="predicted"/>